<evidence type="ECO:0000313" key="10">
    <source>
        <dbReference type="EnsemblMetazoa" id="XP_022653517"/>
    </source>
</evidence>
<accession>A0A7M7MD90</accession>
<keyword evidence="11" id="KW-1185">Reference proteome</keyword>
<dbReference type="PRINTS" id="PR00926">
    <property type="entry name" value="MITOCARRIER"/>
</dbReference>
<evidence type="ECO:0000256" key="6">
    <source>
        <dbReference type="ARBA" id="ARBA00022989"/>
    </source>
</evidence>
<comment type="similarity">
    <text evidence="2 9">Belongs to the mitochondrial carrier (TC 2.A.29) family.</text>
</comment>
<evidence type="ECO:0000313" key="11">
    <source>
        <dbReference type="Proteomes" id="UP000594260"/>
    </source>
</evidence>
<dbReference type="Proteomes" id="UP000594260">
    <property type="component" value="Unplaced"/>
</dbReference>
<name>A0A7M7MD90_VARDE</name>
<evidence type="ECO:0008006" key="12">
    <source>
        <dbReference type="Google" id="ProtNLM"/>
    </source>
</evidence>
<evidence type="ECO:0000256" key="7">
    <source>
        <dbReference type="ARBA" id="ARBA00023136"/>
    </source>
</evidence>
<dbReference type="RefSeq" id="XP_022653517.1">
    <property type="nucleotide sequence ID" value="XM_022797782.1"/>
</dbReference>
<dbReference type="KEGG" id="vde:111247161"/>
<dbReference type="EnsemblMetazoa" id="XM_022797782">
    <property type="protein sequence ID" value="XP_022653517"/>
    <property type="gene ID" value="LOC111247161"/>
</dbReference>
<dbReference type="InParanoid" id="A0A7M7MD90"/>
<comment type="subcellular location">
    <subcellularLocation>
        <location evidence="1">Membrane</location>
        <topology evidence="1">Multi-pass membrane protein</topology>
    </subcellularLocation>
</comment>
<keyword evidence="5" id="KW-0677">Repeat</keyword>
<evidence type="ECO:0000256" key="3">
    <source>
        <dbReference type="ARBA" id="ARBA00022448"/>
    </source>
</evidence>
<evidence type="ECO:0000256" key="1">
    <source>
        <dbReference type="ARBA" id="ARBA00004141"/>
    </source>
</evidence>
<dbReference type="InterPro" id="IPR023395">
    <property type="entry name" value="MCP_dom_sf"/>
</dbReference>
<dbReference type="InterPro" id="IPR018108">
    <property type="entry name" value="MCP_transmembrane"/>
</dbReference>
<dbReference type="OrthoDB" id="448427at2759"/>
<evidence type="ECO:0000256" key="8">
    <source>
        <dbReference type="PROSITE-ProRule" id="PRU00282"/>
    </source>
</evidence>
<dbReference type="InterPro" id="IPR002067">
    <property type="entry name" value="MCP"/>
</dbReference>
<evidence type="ECO:0000256" key="9">
    <source>
        <dbReference type="RuleBase" id="RU000488"/>
    </source>
</evidence>
<dbReference type="PANTHER" id="PTHR45618">
    <property type="entry name" value="MITOCHONDRIAL DICARBOXYLATE CARRIER-RELATED"/>
    <property type="match status" value="1"/>
</dbReference>
<dbReference type="AlphaFoldDB" id="A0A7M7MD90"/>
<dbReference type="SUPFAM" id="SSF103506">
    <property type="entry name" value="Mitochondrial carrier"/>
    <property type="match status" value="1"/>
</dbReference>
<dbReference type="FunCoup" id="A0A7M7MD90">
    <property type="interactions" value="443"/>
</dbReference>
<dbReference type="GO" id="GO:0055085">
    <property type="term" value="P:transmembrane transport"/>
    <property type="evidence" value="ECO:0007669"/>
    <property type="project" value="InterPro"/>
</dbReference>
<dbReference type="GeneID" id="111247161"/>
<dbReference type="PROSITE" id="PS50920">
    <property type="entry name" value="SOLCAR"/>
    <property type="match status" value="3"/>
</dbReference>
<dbReference type="Gene3D" id="1.50.40.10">
    <property type="entry name" value="Mitochondrial carrier domain"/>
    <property type="match status" value="1"/>
</dbReference>
<feature type="repeat" description="Solcar" evidence="8">
    <location>
        <begin position="23"/>
        <end position="112"/>
    </location>
</feature>
<reference evidence="10" key="1">
    <citation type="submission" date="2021-01" db="UniProtKB">
        <authorList>
            <consortium name="EnsemblMetazoa"/>
        </authorList>
    </citation>
    <scope>IDENTIFICATION</scope>
</reference>
<dbReference type="GO" id="GO:0016020">
    <property type="term" value="C:membrane"/>
    <property type="evidence" value="ECO:0007669"/>
    <property type="project" value="UniProtKB-SubCell"/>
</dbReference>
<feature type="repeat" description="Solcar" evidence="8">
    <location>
        <begin position="220"/>
        <end position="304"/>
    </location>
</feature>
<feature type="repeat" description="Solcar" evidence="8">
    <location>
        <begin position="120"/>
        <end position="211"/>
    </location>
</feature>
<keyword evidence="3 9" id="KW-0813">Transport</keyword>
<dbReference type="OMA" id="TTRFGAY"/>
<evidence type="ECO:0000256" key="5">
    <source>
        <dbReference type="ARBA" id="ARBA00022737"/>
    </source>
</evidence>
<organism evidence="10 11">
    <name type="scientific">Varroa destructor</name>
    <name type="common">Honeybee mite</name>
    <dbReference type="NCBI Taxonomy" id="109461"/>
    <lineage>
        <taxon>Eukaryota</taxon>
        <taxon>Metazoa</taxon>
        <taxon>Ecdysozoa</taxon>
        <taxon>Arthropoda</taxon>
        <taxon>Chelicerata</taxon>
        <taxon>Arachnida</taxon>
        <taxon>Acari</taxon>
        <taxon>Parasitiformes</taxon>
        <taxon>Mesostigmata</taxon>
        <taxon>Gamasina</taxon>
        <taxon>Dermanyssoidea</taxon>
        <taxon>Varroidae</taxon>
        <taxon>Varroa</taxon>
    </lineage>
</organism>
<evidence type="ECO:0000256" key="2">
    <source>
        <dbReference type="ARBA" id="ARBA00006375"/>
    </source>
</evidence>
<evidence type="ECO:0000256" key="4">
    <source>
        <dbReference type="ARBA" id="ARBA00022692"/>
    </source>
</evidence>
<dbReference type="InterPro" id="IPR050391">
    <property type="entry name" value="Mito_Metabolite_Transporter"/>
</dbReference>
<sequence>MASSSSNAQNEAPTAGRVQEVKTVRVAKWYFGGVAGSMAACVTHPLDLLKVILQTEGKVLQTKTPVSIKASTMNVIRTSGIRGLYNGLSASILRQLTYSTTRFGIYEIARAKVVKPGESMAFLEKVGLAAVSGAAGGFIGTPADMINVRMQNDMKLPLAERRNYKNAFDGLYQVFRKEGITNLFNGASMAISRAVFVTIGQISFYEQVKQMLLASPFFNDNLVTHLSSSFAAGAIATTLTQPLDVLKTRIMNATSGQYTSVIDCVIQTAREGPHAFYKGYIPAFVRLGPHTILMWIFLEQMRLNFGIIKKVE</sequence>
<dbReference type="CTD" id="41640"/>
<keyword evidence="4 8" id="KW-0812">Transmembrane</keyword>
<protein>
    <recommendedName>
        <fullName evidence="12">Mitochondrial dicarboxylate carrier</fullName>
    </recommendedName>
</protein>
<keyword evidence="6" id="KW-1133">Transmembrane helix</keyword>
<keyword evidence="7 8" id="KW-0472">Membrane</keyword>
<dbReference type="Pfam" id="PF00153">
    <property type="entry name" value="Mito_carr"/>
    <property type="match status" value="3"/>
</dbReference>
<proteinExistence type="inferred from homology"/>